<name>A0A3M8B962_9BACL</name>
<reference evidence="1 2" key="1">
    <citation type="submission" date="2018-10" db="EMBL/GenBank/DDBJ databases">
        <title>Phylogenomics of Brevibacillus.</title>
        <authorList>
            <person name="Dunlap C."/>
        </authorList>
    </citation>
    <scope>NUCLEOTIDE SEQUENCE [LARGE SCALE GENOMIC DNA]</scope>
    <source>
        <strain evidence="1 2">DSM 100115</strain>
    </source>
</reference>
<evidence type="ECO:0000313" key="2">
    <source>
        <dbReference type="Proteomes" id="UP000268829"/>
    </source>
</evidence>
<accession>A0A3M8B962</accession>
<protein>
    <submittedName>
        <fullName evidence="1">Uncharacterized protein</fullName>
    </submittedName>
</protein>
<organism evidence="1 2">
    <name type="scientific">Brevibacillus gelatini</name>
    <dbReference type="NCBI Taxonomy" id="1655277"/>
    <lineage>
        <taxon>Bacteria</taxon>
        <taxon>Bacillati</taxon>
        <taxon>Bacillota</taxon>
        <taxon>Bacilli</taxon>
        <taxon>Bacillales</taxon>
        <taxon>Paenibacillaceae</taxon>
        <taxon>Brevibacillus</taxon>
    </lineage>
</organism>
<proteinExistence type="predicted"/>
<dbReference type="OrthoDB" id="9937686at2"/>
<gene>
    <name evidence="1" type="ORF">EDM57_05085</name>
</gene>
<sequence>MKIHEISNLNLNESYFKLNPNSITVKGTNNKTKAVINDIRSVRSLHFSKKAELNVKYNGKLNNYSDNLYIGMDNALYYFIDNNHHKVACELANNGYPDEINKLLEKVKFLSSCNVNVIFVNLV</sequence>
<dbReference type="EMBL" id="RHHS01000013">
    <property type="protein sequence ID" value="RNB59517.1"/>
    <property type="molecule type" value="Genomic_DNA"/>
</dbReference>
<comment type="caution">
    <text evidence="1">The sequence shown here is derived from an EMBL/GenBank/DDBJ whole genome shotgun (WGS) entry which is preliminary data.</text>
</comment>
<keyword evidence="2" id="KW-1185">Reference proteome</keyword>
<dbReference type="AlphaFoldDB" id="A0A3M8B962"/>
<evidence type="ECO:0000313" key="1">
    <source>
        <dbReference type="EMBL" id="RNB59517.1"/>
    </source>
</evidence>
<dbReference type="RefSeq" id="WP_122903684.1">
    <property type="nucleotide sequence ID" value="NZ_RHHS01000013.1"/>
</dbReference>
<dbReference type="Proteomes" id="UP000268829">
    <property type="component" value="Unassembled WGS sequence"/>
</dbReference>